<keyword evidence="3" id="KW-1185">Reference proteome</keyword>
<dbReference type="AlphaFoldDB" id="A0AAU9F1D4"/>
<proteinExistence type="predicted"/>
<dbReference type="KEGG" id="dmp:FAK_10280"/>
<protein>
    <submittedName>
        <fullName evidence="2">Uncharacterized protein</fullName>
    </submittedName>
</protein>
<organism evidence="2 3">
    <name type="scientific">Desulfoferula mesophila</name>
    <dbReference type="NCBI Taxonomy" id="3058419"/>
    <lineage>
        <taxon>Bacteria</taxon>
        <taxon>Pseudomonadati</taxon>
        <taxon>Thermodesulfobacteriota</taxon>
        <taxon>Desulfarculia</taxon>
        <taxon>Desulfarculales</taxon>
        <taxon>Desulfarculaceae</taxon>
        <taxon>Desulfoferula</taxon>
    </lineage>
</organism>
<accession>A0AAU9F1D4</accession>
<feature type="region of interest" description="Disordered" evidence="1">
    <location>
        <begin position="1"/>
        <end position="59"/>
    </location>
</feature>
<feature type="compositionally biased region" description="Basic residues" evidence="1">
    <location>
        <begin position="41"/>
        <end position="59"/>
    </location>
</feature>
<name>A0AAU9F1D4_9BACT</name>
<evidence type="ECO:0000313" key="3">
    <source>
        <dbReference type="Proteomes" id="UP001366166"/>
    </source>
</evidence>
<dbReference type="Proteomes" id="UP001366166">
    <property type="component" value="Chromosome"/>
</dbReference>
<reference evidence="3" key="1">
    <citation type="journal article" date="2023" name="Arch. Microbiol.">
        <title>Desulfoferula mesophilus gen. nov. sp. nov., a mesophilic sulfate-reducing bacterium isolated from a brackish lake sediment.</title>
        <authorList>
            <person name="Watanabe T."/>
            <person name="Yabe T."/>
            <person name="Tsuji J.M."/>
            <person name="Fukui M."/>
        </authorList>
    </citation>
    <scope>NUCLEOTIDE SEQUENCE [LARGE SCALE GENOMIC DNA]</scope>
    <source>
        <strain evidence="3">12FAK</strain>
    </source>
</reference>
<dbReference type="EMBL" id="AP028679">
    <property type="protein sequence ID" value="BEQ13962.1"/>
    <property type="molecule type" value="Genomic_DNA"/>
</dbReference>
<gene>
    <name evidence="2" type="ORF">FAK_10280</name>
</gene>
<sequence>METLAATRGDLQGGKALSLTGDREGSKKAGLGPGEEGAKPSPKKKSTSLGTGKRRLTCG</sequence>
<evidence type="ECO:0000256" key="1">
    <source>
        <dbReference type="SAM" id="MobiDB-lite"/>
    </source>
</evidence>
<evidence type="ECO:0000313" key="2">
    <source>
        <dbReference type="EMBL" id="BEQ13962.1"/>
    </source>
</evidence>